<dbReference type="Pfam" id="PF16363">
    <property type="entry name" value="GDP_Man_Dehyd"/>
    <property type="match status" value="1"/>
</dbReference>
<dbReference type="PANTHER" id="PTHR43000">
    <property type="entry name" value="DTDP-D-GLUCOSE 4,6-DEHYDRATASE-RELATED"/>
    <property type="match status" value="1"/>
</dbReference>
<reference evidence="2" key="1">
    <citation type="journal article" date="2007" name="ISME J.">
        <title>Genomic plasticity in prokaryotes: the case of the square haloarchaeon.</title>
        <authorList>
            <person name="Cuadros-Orellana S."/>
            <person name="Martin-Cuadrado A.B."/>
            <person name="Legault B."/>
            <person name="D'Auria G."/>
            <person name="Zhaxybayeva O."/>
            <person name="Papke R.T."/>
            <person name="Rodriguez-Valera F."/>
        </authorList>
    </citation>
    <scope>NUCLEOTIDE SEQUENCE</scope>
</reference>
<dbReference type="Gene3D" id="3.40.50.720">
    <property type="entry name" value="NAD(P)-binding Rossmann-like Domain"/>
    <property type="match status" value="1"/>
</dbReference>
<proteinExistence type="predicted"/>
<sequence length="132" mass="14648">MTNVQGIQTLLNAANEADIDRFLQTSTDEACGQIIDGKFSGNDLLNPRNPYSATKADADLLAQSFQITHDLPVAITRTSNNFGPRRHSERLILKFIQNAAVGEILPVYGDGSNVREWIYIKDNCRAVDLTLR</sequence>
<dbReference type="Gene3D" id="3.90.25.10">
    <property type="entry name" value="UDP-galactose 4-epimerase, domain 1"/>
    <property type="match status" value="1"/>
</dbReference>
<dbReference type="EMBL" id="EF583995">
    <property type="protein sequence ID" value="ABQ76001.1"/>
    <property type="molecule type" value="Genomic_DNA"/>
</dbReference>
<dbReference type="AlphaFoldDB" id="A5YSP4"/>
<name>A5YSP4_9EURY</name>
<accession>A5YSP4</accession>
<evidence type="ECO:0000259" key="1">
    <source>
        <dbReference type="Pfam" id="PF16363"/>
    </source>
</evidence>
<feature type="domain" description="NAD(P)-binding" evidence="1">
    <location>
        <begin position="2"/>
        <end position="131"/>
    </location>
</feature>
<organism evidence="2">
    <name type="scientific">uncultured haloarchaeon</name>
    <dbReference type="NCBI Taxonomy" id="160804"/>
    <lineage>
        <taxon>Archaea</taxon>
        <taxon>Methanobacteriati</taxon>
        <taxon>Methanobacteriota</taxon>
        <taxon>Stenosarchaea group</taxon>
        <taxon>Halobacteria</taxon>
        <taxon>Halobacteriales</taxon>
        <taxon>Halobacteriaceae</taxon>
        <taxon>environmental samples</taxon>
    </lineage>
</organism>
<dbReference type="InterPro" id="IPR016040">
    <property type="entry name" value="NAD(P)-bd_dom"/>
</dbReference>
<evidence type="ECO:0000313" key="2">
    <source>
        <dbReference type="EMBL" id="ABQ76001.1"/>
    </source>
</evidence>
<protein>
    <submittedName>
        <fullName evidence="2">Predicted dTDP-D-glucose 4,6-dehydratase</fullName>
    </submittedName>
</protein>
<dbReference type="InterPro" id="IPR036291">
    <property type="entry name" value="NAD(P)-bd_dom_sf"/>
</dbReference>
<dbReference type="SUPFAM" id="SSF51735">
    <property type="entry name" value="NAD(P)-binding Rossmann-fold domains"/>
    <property type="match status" value="1"/>
</dbReference>